<feature type="transmembrane region" description="Helical" evidence="1">
    <location>
        <begin position="77"/>
        <end position="95"/>
    </location>
</feature>
<dbReference type="AlphaFoldDB" id="A0AA48M3G4"/>
<sequence length="189" mass="19997">MTKQFDVFMLEAPDVLAVHWGWPILLGSLVALIGIVAIWKANAATILSVGLLGALALTGAVAVLFFSFTLAGLWTEFFVHVLWAVVLGVAGLIMLTRPTVGAEAITLVIALYFLLSGIMTIGFALTARVDNLWIYLGEGAINTVLGLFLLVGWPFTGLWAIGTFIGIDLLLKGSAIIALGLSLRAISEG</sequence>
<reference evidence="2" key="1">
    <citation type="submission" date="2023-07" db="EMBL/GenBank/DDBJ databases">
        <authorList>
            <person name="Pelsma A.J. K."/>
        </authorList>
    </citation>
    <scope>NUCLEOTIDE SEQUENCE</scope>
</reference>
<proteinExistence type="predicted"/>
<dbReference type="InterPro" id="IPR005325">
    <property type="entry name" value="DUF308_memb"/>
</dbReference>
<evidence type="ECO:0000313" key="2">
    <source>
        <dbReference type="EMBL" id="CAJ0881003.1"/>
    </source>
</evidence>
<feature type="transmembrane region" description="Helical" evidence="1">
    <location>
        <begin position="20"/>
        <end position="39"/>
    </location>
</feature>
<dbReference type="PANTHER" id="PTHR34989">
    <property type="entry name" value="PROTEIN HDED"/>
    <property type="match status" value="1"/>
</dbReference>
<dbReference type="InterPro" id="IPR052712">
    <property type="entry name" value="Acid_resist_chaperone_HdeD"/>
</dbReference>
<keyword evidence="1" id="KW-0812">Transmembrane</keyword>
<gene>
    <name evidence="2" type="ORF">AMST5_03206</name>
</gene>
<protein>
    <submittedName>
        <fullName evidence="2">Uncharacterized protein</fullName>
    </submittedName>
</protein>
<dbReference type="EMBL" id="OY288114">
    <property type="protein sequence ID" value="CAJ0881003.1"/>
    <property type="molecule type" value="Genomic_DNA"/>
</dbReference>
<keyword evidence="1" id="KW-1133">Transmembrane helix</keyword>
<organism evidence="2">
    <name type="scientific">freshwater sediment metagenome</name>
    <dbReference type="NCBI Taxonomy" id="556182"/>
    <lineage>
        <taxon>unclassified sequences</taxon>
        <taxon>metagenomes</taxon>
        <taxon>ecological metagenomes</taxon>
    </lineage>
</organism>
<dbReference type="PANTHER" id="PTHR34989:SF1">
    <property type="entry name" value="PROTEIN HDED"/>
    <property type="match status" value="1"/>
</dbReference>
<accession>A0AA48M3G4</accession>
<feature type="transmembrane region" description="Helical" evidence="1">
    <location>
        <begin position="107"/>
        <end position="126"/>
    </location>
</feature>
<name>A0AA48M3G4_9ZZZZ</name>
<dbReference type="Pfam" id="PF03729">
    <property type="entry name" value="DUF308"/>
    <property type="match status" value="1"/>
</dbReference>
<feature type="transmembrane region" description="Helical" evidence="1">
    <location>
        <begin position="46"/>
        <end position="71"/>
    </location>
</feature>
<dbReference type="GO" id="GO:0005886">
    <property type="term" value="C:plasma membrane"/>
    <property type="evidence" value="ECO:0007669"/>
    <property type="project" value="TreeGrafter"/>
</dbReference>
<evidence type="ECO:0000256" key="1">
    <source>
        <dbReference type="SAM" id="Phobius"/>
    </source>
</evidence>
<keyword evidence="1" id="KW-0472">Membrane</keyword>